<dbReference type="Proteomes" id="UP000434957">
    <property type="component" value="Unassembled WGS sequence"/>
</dbReference>
<feature type="transmembrane region" description="Helical" evidence="1">
    <location>
        <begin position="53"/>
        <end position="75"/>
    </location>
</feature>
<protein>
    <submittedName>
        <fullName evidence="3">Uncharacterized protein</fullName>
    </submittedName>
</protein>
<reference evidence="5 7" key="1">
    <citation type="submission" date="2018-09" db="EMBL/GenBank/DDBJ databases">
        <title>Genomic investigation of the strawberry pathogen Phytophthora fragariae indicates pathogenicity is determined by transcriptional variation in three key races.</title>
        <authorList>
            <person name="Adams T.M."/>
            <person name="Armitage A.D."/>
            <person name="Sobczyk M.K."/>
            <person name="Bates H.J."/>
            <person name="Dunwell J.M."/>
            <person name="Nellist C.F."/>
            <person name="Harrison R.J."/>
        </authorList>
    </citation>
    <scope>NUCLEOTIDE SEQUENCE [LARGE SCALE GENOMIC DNA]</scope>
    <source>
        <strain evidence="3 5">SCRP249</strain>
        <strain evidence="2 7">SCRP324</strain>
        <strain evidence="4 6">SCRP333</strain>
    </source>
</reference>
<dbReference type="Proteomes" id="UP000435112">
    <property type="component" value="Unassembled WGS sequence"/>
</dbReference>
<sequence length="239" mass="26294">MQLVTTIGVGSILLSVPFESIITKNAEILRKTSARGAKYCGLNDSCILFTVDMATVIAVLALCLGAAALIIAFVVTKVTTKASSVVRSTDQVFEEVQNFKDDDSLQNARYLAASEKKQATTCADLTTFEKHCIGVPFRRLFRDCDDISYVMYNGKRCTTVEALLLTGHLYYGEHVYEASSVILLLLARLVPTKVVRTFNILLLRWHLDPKDGTLSEAFSCTWHHATTEDHKLAGATPVA</sequence>
<evidence type="ECO:0000313" key="6">
    <source>
        <dbReference type="Proteomes" id="UP000434957"/>
    </source>
</evidence>
<comment type="caution">
    <text evidence="3">The sequence shown here is derived from an EMBL/GenBank/DDBJ whole genome shotgun (WGS) entry which is preliminary data.</text>
</comment>
<keyword evidence="1" id="KW-1133">Transmembrane helix</keyword>
<accession>A0A6A3IJ30</accession>
<keyword evidence="1" id="KW-0472">Membrane</keyword>
<dbReference type="EMBL" id="QXFV01003043">
    <property type="protein sequence ID" value="KAE8980528.1"/>
    <property type="molecule type" value="Genomic_DNA"/>
</dbReference>
<dbReference type="AlphaFoldDB" id="A0A6A3IJ30"/>
<evidence type="ECO:0000313" key="2">
    <source>
        <dbReference type="EMBL" id="KAE8979843.1"/>
    </source>
</evidence>
<name>A0A6A3IJ30_9STRA</name>
<dbReference type="EMBL" id="QXFT01002929">
    <property type="protein sequence ID" value="KAE9291359.1"/>
    <property type="molecule type" value="Genomic_DNA"/>
</dbReference>
<proteinExistence type="predicted"/>
<evidence type="ECO:0000256" key="1">
    <source>
        <dbReference type="SAM" id="Phobius"/>
    </source>
</evidence>
<organism evidence="3 5">
    <name type="scientific">Phytophthora rubi</name>
    <dbReference type="NCBI Taxonomy" id="129364"/>
    <lineage>
        <taxon>Eukaryota</taxon>
        <taxon>Sar</taxon>
        <taxon>Stramenopiles</taxon>
        <taxon>Oomycota</taxon>
        <taxon>Peronosporomycetes</taxon>
        <taxon>Peronosporales</taxon>
        <taxon>Peronosporaceae</taxon>
        <taxon>Phytophthora</taxon>
    </lineage>
</organism>
<evidence type="ECO:0000313" key="5">
    <source>
        <dbReference type="Proteomes" id="UP000429607"/>
    </source>
</evidence>
<dbReference type="OrthoDB" id="126534at2759"/>
<keyword evidence="6" id="KW-1185">Reference proteome</keyword>
<evidence type="ECO:0000313" key="7">
    <source>
        <dbReference type="Proteomes" id="UP000435112"/>
    </source>
</evidence>
<evidence type="ECO:0000313" key="3">
    <source>
        <dbReference type="EMBL" id="KAE8980528.1"/>
    </source>
</evidence>
<gene>
    <name evidence="3" type="ORF">PR001_g24254</name>
    <name evidence="2" type="ORF">PR002_g24307</name>
    <name evidence="4" type="ORF">PR003_g25056</name>
</gene>
<evidence type="ECO:0000313" key="4">
    <source>
        <dbReference type="EMBL" id="KAE9291359.1"/>
    </source>
</evidence>
<keyword evidence="1" id="KW-0812">Transmembrane</keyword>
<dbReference type="Proteomes" id="UP000429607">
    <property type="component" value="Unassembled WGS sequence"/>
</dbReference>
<dbReference type="EMBL" id="QXFU01002954">
    <property type="protein sequence ID" value="KAE8979843.1"/>
    <property type="molecule type" value="Genomic_DNA"/>
</dbReference>